<evidence type="ECO:0000256" key="4">
    <source>
        <dbReference type="ARBA" id="ARBA00022989"/>
    </source>
</evidence>
<evidence type="ECO:0000256" key="5">
    <source>
        <dbReference type="ARBA" id="ARBA00023136"/>
    </source>
</evidence>
<keyword evidence="5 6" id="KW-0472">Membrane</keyword>
<feature type="transmembrane region" description="Helical" evidence="6">
    <location>
        <begin position="82"/>
        <end position="107"/>
    </location>
</feature>
<evidence type="ECO:0000313" key="8">
    <source>
        <dbReference type="EMBL" id="SUZ64126.1"/>
    </source>
</evidence>
<dbReference type="Gene3D" id="1.20.1250.20">
    <property type="entry name" value="MFS general substrate transporter like domains"/>
    <property type="match status" value="2"/>
</dbReference>
<evidence type="ECO:0000256" key="1">
    <source>
        <dbReference type="ARBA" id="ARBA00004141"/>
    </source>
</evidence>
<feature type="transmembrane region" description="Helical" evidence="6">
    <location>
        <begin position="384"/>
        <end position="403"/>
    </location>
</feature>
<feature type="transmembrane region" description="Helical" evidence="6">
    <location>
        <begin position="12"/>
        <end position="35"/>
    </location>
</feature>
<dbReference type="AlphaFoldDB" id="A0A381PAX8"/>
<proteinExistence type="predicted"/>
<feature type="transmembrane region" description="Helical" evidence="6">
    <location>
        <begin position="353"/>
        <end position="378"/>
    </location>
</feature>
<accession>A0A381PAX8</accession>
<gene>
    <name evidence="8" type="ORF">METZ01_LOCUS16980</name>
</gene>
<evidence type="ECO:0000256" key="3">
    <source>
        <dbReference type="ARBA" id="ARBA00022692"/>
    </source>
</evidence>
<evidence type="ECO:0000256" key="2">
    <source>
        <dbReference type="ARBA" id="ARBA00022448"/>
    </source>
</evidence>
<keyword evidence="2" id="KW-0813">Transport</keyword>
<feature type="transmembrane region" description="Helical" evidence="6">
    <location>
        <begin position="319"/>
        <end position="341"/>
    </location>
</feature>
<feature type="transmembrane region" description="Helical" evidence="6">
    <location>
        <begin position="140"/>
        <end position="164"/>
    </location>
</feature>
<keyword evidence="4 6" id="KW-1133">Transmembrane helix</keyword>
<dbReference type="PROSITE" id="PS50850">
    <property type="entry name" value="MFS"/>
    <property type="match status" value="1"/>
</dbReference>
<comment type="subcellular location">
    <subcellularLocation>
        <location evidence="1">Membrane</location>
        <topology evidence="1">Multi-pass membrane protein</topology>
    </subcellularLocation>
</comment>
<reference evidence="8" key="1">
    <citation type="submission" date="2018-05" db="EMBL/GenBank/DDBJ databases">
        <authorList>
            <person name="Lanie J.A."/>
            <person name="Ng W.-L."/>
            <person name="Kazmierczak K.M."/>
            <person name="Andrzejewski T.M."/>
            <person name="Davidsen T.M."/>
            <person name="Wayne K.J."/>
            <person name="Tettelin H."/>
            <person name="Glass J.I."/>
            <person name="Rusch D."/>
            <person name="Podicherti R."/>
            <person name="Tsui H.-C.T."/>
            <person name="Winkler M.E."/>
        </authorList>
    </citation>
    <scope>NUCLEOTIDE SEQUENCE</scope>
</reference>
<evidence type="ECO:0000259" key="7">
    <source>
        <dbReference type="PROSITE" id="PS50850"/>
    </source>
</evidence>
<dbReference type="Pfam" id="PF07690">
    <property type="entry name" value="MFS_1"/>
    <property type="match status" value="1"/>
</dbReference>
<dbReference type="PANTHER" id="PTHR43385:SF1">
    <property type="entry name" value="RIBOFLAVIN TRANSPORTER RIBJ"/>
    <property type="match status" value="1"/>
</dbReference>
<feature type="transmembrane region" description="Helical" evidence="6">
    <location>
        <begin position="47"/>
        <end position="70"/>
    </location>
</feature>
<keyword evidence="3 6" id="KW-0812">Transmembrane</keyword>
<feature type="transmembrane region" description="Helical" evidence="6">
    <location>
        <begin position="170"/>
        <end position="188"/>
    </location>
</feature>
<feature type="domain" description="Major facilitator superfamily (MFS) profile" evidence="7">
    <location>
        <begin position="14"/>
        <end position="408"/>
    </location>
</feature>
<evidence type="ECO:0000256" key="6">
    <source>
        <dbReference type="SAM" id="Phobius"/>
    </source>
</evidence>
<dbReference type="EMBL" id="UINC01000928">
    <property type="protein sequence ID" value="SUZ64126.1"/>
    <property type="molecule type" value="Genomic_DNA"/>
</dbReference>
<dbReference type="PANTHER" id="PTHR43385">
    <property type="entry name" value="RIBOFLAVIN TRANSPORTER RIBJ"/>
    <property type="match status" value="1"/>
</dbReference>
<dbReference type="GO" id="GO:0022857">
    <property type="term" value="F:transmembrane transporter activity"/>
    <property type="evidence" value="ECO:0007669"/>
    <property type="project" value="InterPro"/>
</dbReference>
<dbReference type="InterPro" id="IPR036259">
    <property type="entry name" value="MFS_trans_sf"/>
</dbReference>
<dbReference type="InterPro" id="IPR011701">
    <property type="entry name" value="MFS"/>
</dbReference>
<organism evidence="8">
    <name type="scientific">marine metagenome</name>
    <dbReference type="NCBI Taxonomy" id="408172"/>
    <lineage>
        <taxon>unclassified sequences</taxon>
        <taxon>metagenomes</taxon>
        <taxon>ecological metagenomes</taxon>
    </lineage>
</organism>
<name>A0A381PAX8_9ZZZZ</name>
<protein>
    <recommendedName>
        <fullName evidence="7">Major facilitator superfamily (MFS) profile domain-containing protein</fullName>
    </recommendedName>
</protein>
<feature type="transmembrane region" description="Helical" evidence="6">
    <location>
        <begin position="229"/>
        <end position="253"/>
    </location>
</feature>
<sequence>MSPSQGSDRFRGWSLLGLSTLAISFTLPGQTIGVAPFAEHLTNDLKISATTLSTAYLIGTVVGSLTMPAFGRWIDRAGVRKTMVATATAFSFAVAYMGTVVHLWMLIFGFVGIRMLGQGALSLVSQTSIALWFDQKRGLAFGISMTVSAGVMSLGPLALTSLIAAFGWRWAWFIAAGCVLVAVVPAAWRWMEDRPESLGQLPDGLPPTPIESATKVEHYTVGEATATRAFWIMTSVMVVSSALLTGVTFHHFALMEAAGLTSAEAATVFVPQMVGTVIAGFLWAWLSDRLSPSVLLFSCQASLVGAHLAYAGAQPGIGAALYSLLLGLNGGSIRALVSTLYPKWFGTEHIGAIRGVATAFGVGASAIGPLIIAGGFQITDNYVQLNYVLAIVPALAMFAALFLKQPRRDLTHLPPLDSGLG</sequence>
<dbReference type="InterPro" id="IPR052983">
    <property type="entry name" value="MFS_Riboflavin_Transporter"/>
</dbReference>
<dbReference type="InterPro" id="IPR020846">
    <property type="entry name" value="MFS_dom"/>
</dbReference>
<dbReference type="GO" id="GO:0016020">
    <property type="term" value="C:membrane"/>
    <property type="evidence" value="ECO:0007669"/>
    <property type="project" value="UniProtKB-SubCell"/>
</dbReference>
<dbReference type="SUPFAM" id="SSF103473">
    <property type="entry name" value="MFS general substrate transporter"/>
    <property type="match status" value="1"/>
</dbReference>
<feature type="transmembrane region" description="Helical" evidence="6">
    <location>
        <begin position="265"/>
        <end position="286"/>
    </location>
</feature>